<dbReference type="GO" id="GO:0005524">
    <property type="term" value="F:ATP binding"/>
    <property type="evidence" value="ECO:0007669"/>
    <property type="project" value="UniProtKB-KW"/>
</dbReference>
<dbReference type="OrthoDB" id="10261556at2759"/>
<dbReference type="SMART" id="SM00490">
    <property type="entry name" value="HELICc"/>
    <property type="match status" value="1"/>
</dbReference>
<dbReference type="GO" id="GO:0005694">
    <property type="term" value="C:chromosome"/>
    <property type="evidence" value="ECO:0007669"/>
    <property type="project" value="TreeGrafter"/>
</dbReference>
<evidence type="ECO:0000256" key="2">
    <source>
        <dbReference type="ARBA" id="ARBA00022741"/>
    </source>
</evidence>
<dbReference type="GO" id="GO:0043138">
    <property type="term" value="F:3'-5' DNA helicase activity"/>
    <property type="evidence" value="ECO:0007669"/>
    <property type="project" value="UniProtKB-EC"/>
</dbReference>
<sequence>MDAGDEFSDDDLFDQVTENDILQLTGEKRARGNGEEASENPTKKPRPASNTAVQPPLFDESKAQLAQNLLVEKFQYKDFRHEQKSAINRILCGKNTLVIFPTGAGKSLCYQASIDQIPAIAFEEIDRQNEQRASGQSGITIVVSPLIALMKDQVDVLKKKGIAAELLVSSNDWSETKQIYDSIRQGTLRILYCAPERLNNEGFVESMTRVKGGVRLVAVDEAHCISEWGHSFRPDYLKVARFVQEINAERVICLTATATPKVADDVCKAFNITADGVFRTSPYRPNLRLEATPLASESEKRKLLFEFLETHPGSSLVYVTQQKQAEDLARVLQQRNLSADYFHAGRKPDEKKLVQDKFMASKVRIIVATIAFGMGIDKSGRDLSLSIAVVLSLTGIDLRNVIHWDLPNTVEEYCQQVGRAGRDGKQSYCMLYLCPNDCKIKESFIRGDMPSRHSVQSLLEEIFVDKREAVPGDTFKVSHASQSSEFDIRQSTLGNIYATLELRFNLIRAITPEYNTYKFEETPSYVSTLKANKSVEAKAVLQFAKKAKKYYGIDLKAATNATGASRNDIVRLLNDLSNSGVIQLTVGGVEQKYKVLSRLPHTATEIDNLVGKVYQDLEKREKQALERVQGVLDFLASPTCFARFIAEHFGMSLPDGKKSCGHCTPCYTGTSMHLPTPKPKTVDEKQIRAVLAATKIRDDPLFLARVAFGISSPRATKSKLSKHPIFGSMADDDFEMILKEFEKACK</sequence>
<dbReference type="GO" id="GO:0005737">
    <property type="term" value="C:cytoplasm"/>
    <property type="evidence" value="ECO:0007669"/>
    <property type="project" value="TreeGrafter"/>
</dbReference>
<dbReference type="PROSITE" id="PS51194">
    <property type="entry name" value="HELICASE_CTER"/>
    <property type="match status" value="1"/>
</dbReference>
<feature type="region of interest" description="Disordered" evidence="8">
    <location>
        <begin position="1"/>
        <end position="54"/>
    </location>
</feature>
<dbReference type="PROSITE" id="PS51192">
    <property type="entry name" value="HELICASE_ATP_BIND_1"/>
    <property type="match status" value="1"/>
</dbReference>
<organism evidence="11 12">
    <name type="scientific">Clonostachys rhizophaga</name>
    <dbReference type="NCBI Taxonomy" id="160324"/>
    <lineage>
        <taxon>Eukaryota</taxon>
        <taxon>Fungi</taxon>
        <taxon>Dikarya</taxon>
        <taxon>Ascomycota</taxon>
        <taxon>Pezizomycotina</taxon>
        <taxon>Sordariomycetes</taxon>
        <taxon>Hypocreomycetidae</taxon>
        <taxon>Hypocreales</taxon>
        <taxon>Bionectriaceae</taxon>
        <taxon>Clonostachys</taxon>
    </lineage>
</organism>
<evidence type="ECO:0000256" key="8">
    <source>
        <dbReference type="SAM" id="MobiDB-lite"/>
    </source>
</evidence>
<comment type="caution">
    <text evidence="11">The sequence shown here is derived from an EMBL/GenBank/DDBJ whole genome shotgun (WGS) entry which is preliminary data.</text>
</comment>
<evidence type="ECO:0000256" key="1">
    <source>
        <dbReference type="ARBA" id="ARBA00005446"/>
    </source>
</evidence>
<comment type="catalytic activity">
    <reaction evidence="6">
        <text>Couples ATP hydrolysis with the unwinding of duplex DNA by translocating in the 3'-5' direction.</text>
        <dbReference type="EC" id="5.6.2.4"/>
    </reaction>
</comment>
<dbReference type="InterPro" id="IPR036388">
    <property type="entry name" value="WH-like_DNA-bd_sf"/>
</dbReference>
<name>A0A9N9VQT1_9HYPO</name>
<dbReference type="InterPro" id="IPR027417">
    <property type="entry name" value="P-loop_NTPase"/>
</dbReference>
<dbReference type="NCBIfam" id="TIGR00614">
    <property type="entry name" value="recQ_fam"/>
    <property type="match status" value="1"/>
</dbReference>
<dbReference type="Gene3D" id="3.40.50.300">
    <property type="entry name" value="P-loop containing nucleotide triphosphate hydrolases"/>
    <property type="match status" value="2"/>
</dbReference>
<dbReference type="Proteomes" id="UP000696573">
    <property type="component" value="Unassembled WGS sequence"/>
</dbReference>
<dbReference type="Gene3D" id="1.10.10.10">
    <property type="entry name" value="Winged helix-like DNA-binding domain superfamily/Winged helix DNA-binding domain"/>
    <property type="match status" value="1"/>
</dbReference>
<keyword evidence="4" id="KW-0347">Helicase</keyword>
<dbReference type="EC" id="5.6.2.4" evidence="7"/>
<dbReference type="InterPro" id="IPR004589">
    <property type="entry name" value="DNA_helicase_ATP-dep_RecQ"/>
</dbReference>
<dbReference type="SUPFAM" id="SSF52540">
    <property type="entry name" value="P-loop containing nucleoside triphosphate hydrolases"/>
    <property type="match status" value="1"/>
</dbReference>
<proteinExistence type="inferred from homology"/>
<evidence type="ECO:0000256" key="4">
    <source>
        <dbReference type="ARBA" id="ARBA00022806"/>
    </source>
</evidence>
<feature type="domain" description="Helicase C-terminal" evidence="10">
    <location>
        <begin position="300"/>
        <end position="478"/>
    </location>
</feature>
<accession>A0A9N9VQT1</accession>
<evidence type="ECO:0000259" key="9">
    <source>
        <dbReference type="PROSITE" id="PS51192"/>
    </source>
</evidence>
<reference evidence="11" key="1">
    <citation type="submission" date="2021-10" db="EMBL/GenBank/DDBJ databases">
        <authorList>
            <person name="Piombo E."/>
        </authorList>
    </citation>
    <scope>NUCLEOTIDE SEQUENCE</scope>
</reference>
<dbReference type="InterPro" id="IPR011545">
    <property type="entry name" value="DEAD/DEAH_box_helicase_dom"/>
</dbReference>
<evidence type="ECO:0000313" key="11">
    <source>
        <dbReference type="EMBL" id="CAH0028199.1"/>
    </source>
</evidence>
<dbReference type="GO" id="GO:0003676">
    <property type="term" value="F:nucleic acid binding"/>
    <property type="evidence" value="ECO:0007669"/>
    <property type="project" value="InterPro"/>
</dbReference>
<keyword evidence="12" id="KW-1185">Reference proteome</keyword>
<dbReference type="GO" id="GO:0000724">
    <property type="term" value="P:double-strand break repair via homologous recombination"/>
    <property type="evidence" value="ECO:0007669"/>
    <property type="project" value="TreeGrafter"/>
</dbReference>
<protein>
    <recommendedName>
        <fullName evidence="7">DNA 3'-5' helicase</fullName>
        <ecNumber evidence="7">5.6.2.4</ecNumber>
    </recommendedName>
</protein>
<evidence type="ECO:0000256" key="7">
    <source>
        <dbReference type="ARBA" id="ARBA00034808"/>
    </source>
</evidence>
<dbReference type="GO" id="GO:0016787">
    <property type="term" value="F:hydrolase activity"/>
    <property type="evidence" value="ECO:0007669"/>
    <property type="project" value="UniProtKB-KW"/>
</dbReference>
<feature type="compositionally biased region" description="Acidic residues" evidence="8">
    <location>
        <begin position="1"/>
        <end position="13"/>
    </location>
</feature>
<evidence type="ECO:0000256" key="3">
    <source>
        <dbReference type="ARBA" id="ARBA00022801"/>
    </source>
</evidence>
<comment type="similarity">
    <text evidence="1">Belongs to the helicase family. RecQ subfamily.</text>
</comment>
<dbReference type="PANTHER" id="PTHR13710:SF120">
    <property type="entry name" value="BIFUNCTIONAL 3'-5' EXONUCLEASE_ATP-DEPENDENT HELICASE WRN"/>
    <property type="match status" value="1"/>
</dbReference>
<keyword evidence="2" id="KW-0547">Nucleotide-binding</keyword>
<dbReference type="InterPro" id="IPR014001">
    <property type="entry name" value="Helicase_ATP-bd"/>
</dbReference>
<gene>
    <name evidence="11" type="ORF">CRHIZ90672A_00002174</name>
</gene>
<dbReference type="GO" id="GO:0005634">
    <property type="term" value="C:nucleus"/>
    <property type="evidence" value="ECO:0007669"/>
    <property type="project" value="TreeGrafter"/>
</dbReference>
<dbReference type="Pfam" id="PF00271">
    <property type="entry name" value="Helicase_C"/>
    <property type="match status" value="1"/>
</dbReference>
<dbReference type="Pfam" id="PF00270">
    <property type="entry name" value="DEAD"/>
    <property type="match status" value="1"/>
</dbReference>
<keyword evidence="5" id="KW-0067">ATP-binding</keyword>
<evidence type="ECO:0000256" key="6">
    <source>
        <dbReference type="ARBA" id="ARBA00034617"/>
    </source>
</evidence>
<dbReference type="AlphaFoldDB" id="A0A9N9VQT1"/>
<keyword evidence="3" id="KW-0378">Hydrolase</keyword>
<feature type="domain" description="Helicase ATP-binding" evidence="9">
    <location>
        <begin position="87"/>
        <end position="276"/>
    </location>
</feature>
<evidence type="ECO:0000256" key="5">
    <source>
        <dbReference type="ARBA" id="ARBA00022840"/>
    </source>
</evidence>
<dbReference type="GO" id="GO:0009378">
    <property type="term" value="F:four-way junction helicase activity"/>
    <property type="evidence" value="ECO:0007669"/>
    <property type="project" value="TreeGrafter"/>
</dbReference>
<dbReference type="InterPro" id="IPR001650">
    <property type="entry name" value="Helicase_C-like"/>
</dbReference>
<dbReference type="SMART" id="SM00487">
    <property type="entry name" value="DEXDc"/>
    <property type="match status" value="1"/>
</dbReference>
<evidence type="ECO:0000313" key="12">
    <source>
        <dbReference type="Proteomes" id="UP000696573"/>
    </source>
</evidence>
<dbReference type="PANTHER" id="PTHR13710">
    <property type="entry name" value="DNA HELICASE RECQ FAMILY MEMBER"/>
    <property type="match status" value="1"/>
</dbReference>
<evidence type="ECO:0000259" key="10">
    <source>
        <dbReference type="PROSITE" id="PS51194"/>
    </source>
</evidence>
<dbReference type="EMBL" id="CABFNQ020000730">
    <property type="protein sequence ID" value="CAH0028199.1"/>
    <property type="molecule type" value="Genomic_DNA"/>
</dbReference>